<dbReference type="RefSeq" id="WP_221287349.1">
    <property type="nucleotide sequence ID" value="NZ_AP024597.1"/>
</dbReference>
<feature type="transmembrane region" description="Helical" evidence="1">
    <location>
        <begin position="165"/>
        <end position="182"/>
    </location>
</feature>
<keyword evidence="1" id="KW-0472">Membrane</keyword>
<feature type="transmembrane region" description="Helical" evidence="1">
    <location>
        <begin position="139"/>
        <end position="158"/>
    </location>
</feature>
<name>A0A8D5ZJJ1_9CREN</name>
<dbReference type="NCBIfam" id="NF041796">
    <property type="entry name" value="Ced_CedA"/>
    <property type="match status" value="1"/>
</dbReference>
<evidence type="ECO:0000256" key="1">
    <source>
        <dbReference type="SAM" id="Phobius"/>
    </source>
</evidence>
<keyword evidence="1" id="KW-1133">Transmembrane helix</keyword>
<dbReference type="InterPro" id="IPR049688">
    <property type="entry name" value="CedA_arc"/>
</dbReference>
<reference evidence="2 3" key="1">
    <citation type="submission" date="2021-04" db="EMBL/GenBank/DDBJ databases">
        <title>Complete genome sequence of Stygiolobus sp. KN-1.</title>
        <authorList>
            <person name="Nakamura K."/>
            <person name="Sakai H."/>
            <person name="Kurosawa N."/>
        </authorList>
    </citation>
    <scope>NUCLEOTIDE SEQUENCE [LARGE SCALE GENOMIC DNA]</scope>
    <source>
        <strain evidence="2 3">KN-1</strain>
    </source>
</reference>
<feature type="transmembrane region" description="Helical" evidence="1">
    <location>
        <begin position="12"/>
        <end position="35"/>
    </location>
</feature>
<evidence type="ECO:0000313" key="3">
    <source>
        <dbReference type="Proteomes" id="UP000825123"/>
    </source>
</evidence>
<keyword evidence="3" id="KW-1185">Reference proteome</keyword>
<dbReference type="AlphaFoldDB" id="A0A8D5ZJJ1"/>
<dbReference type="EMBL" id="AP024597">
    <property type="protein sequence ID" value="BCU70666.1"/>
    <property type="molecule type" value="Genomic_DNA"/>
</dbReference>
<dbReference type="GeneID" id="66163694"/>
<keyword evidence="1" id="KW-0812">Transmembrane</keyword>
<evidence type="ECO:0000313" key="2">
    <source>
        <dbReference type="EMBL" id="BCU70666.1"/>
    </source>
</evidence>
<dbReference type="Proteomes" id="UP000825123">
    <property type="component" value="Chromosome"/>
</dbReference>
<feature type="transmembrane region" description="Helical" evidence="1">
    <location>
        <begin position="47"/>
        <end position="68"/>
    </location>
</feature>
<accession>A0A8D5ZJJ1</accession>
<dbReference type="KEGG" id="csty:KN1_19630"/>
<feature type="transmembrane region" description="Helical" evidence="1">
    <location>
        <begin position="218"/>
        <end position="244"/>
    </location>
</feature>
<gene>
    <name evidence="2" type="ORF">KN1_19630</name>
</gene>
<feature type="transmembrane region" description="Helical" evidence="1">
    <location>
        <begin position="111"/>
        <end position="133"/>
    </location>
</feature>
<sequence length="258" mass="28772">MFSVFEILYYSQLLASLTYFLGSLIYALPIPLYGVKKWAPRLITDSIYVIIWNSIYIAVLSFMTQLLTMLGVSWPAYEEWLNQVLSFEEVLYAFLKILISSLALTEANLALTIPLGQLMSILLTIITYTEGLISVSSLIYQYVGIFIALGILFLAIPFRVGRSAGGAMIGTSIVFYVGLPYLPQFLDNMGLNPLNSSIPSSNQPHIYEYFYQQVLPHLITSLILGPSIYIFLLLAFSAGLANVVSGYSSRLPLPIDLY</sequence>
<proteinExistence type="predicted"/>
<protein>
    <submittedName>
        <fullName evidence="2">Uncharacterized protein</fullName>
    </submittedName>
</protein>
<feature type="transmembrane region" description="Helical" evidence="1">
    <location>
        <begin position="80"/>
        <end position="99"/>
    </location>
</feature>
<organism evidence="2 3">
    <name type="scientific">Stygiolobus caldivivus</name>
    <dbReference type="NCBI Taxonomy" id="2824673"/>
    <lineage>
        <taxon>Archaea</taxon>
        <taxon>Thermoproteota</taxon>
        <taxon>Thermoprotei</taxon>
        <taxon>Sulfolobales</taxon>
        <taxon>Sulfolobaceae</taxon>
        <taxon>Stygiolobus</taxon>
    </lineage>
</organism>